<feature type="chain" id="PRO_5023009237" evidence="1">
    <location>
        <begin position="18"/>
        <end position="175"/>
    </location>
</feature>
<dbReference type="Proteomes" id="UP000324748">
    <property type="component" value="Unassembled WGS sequence"/>
</dbReference>
<name>A0A5B0NLH7_PUCGR</name>
<evidence type="ECO:0000256" key="1">
    <source>
        <dbReference type="SAM" id="SignalP"/>
    </source>
</evidence>
<organism evidence="2 3">
    <name type="scientific">Puccinia graminis f. sp. tritici</name>
    <dbReference type="NCBI Taxonomy" id="56615"/>
    <lineage>
        <taxon>Eukaryota</taxon>
        <taxon>Fungi</taxon>
        <taxon>Dikarya</taxon>
        <taxon>Basidiomycota</taxon>
        <taxon>Pucciniomycotina</taxon>
        <taxon>Pucciniomycetes</taxon>
        <taxon>Pucciniales</taxon>
        <taxon>Pucciniaceae</taxon>
        <taxon>Puccinia</taxon>
    </lineage>
</organism>
<feature type="signal peptide" evidence="1">
    <location>
        <begin position="1"/>
        <end position="17"/>
    </location>
</feature>
<dbReference type="EMBL" id="VSWC01000093">
    <property type="protein sequence ID" value="KAA1089472.1"/>
    <property type="molecule type" value="Genomic_DNA"/>
</dbReference>
<evidence type="ECO:0000313" key="3">
    <source>
        <dbReference type="Proteomes" id="UP000324748"/>
    </source>
</evidence>
<proteinExistence type="predicted"/>
<evidence type="ECO:0000313" key="2">
    <source>
        <dbReference type="EMBL" id="KAA1089472.1"/>
    </source>
</evidence>
<dbReference type="AlphaFoldDB" id="A0A5B0NLH7"/>
<sequence length="175" mass="19142">MHLQALLSLLIIGGSFAMNYYVSPAWLGDKISESEDLVEPSHLSFTEQNPAVRAPAAEPSFNSLKETKKDRNFVHLNLDSPASIPLKADNEESSGIRNVNKHSPISLNTPQTNPEILEISGPVPFDIESGVTEEAESGEKAHIDSSSMGMLPIPILDGIRNIWFKIFLALFGTRS</sequence>
<keyword evidence="3" id="KW-1185">Reference proteome</keyword>
<keyword evidence="1" id="KW-0732">Signal</keyword>
<accession>A0A5B0NLH7</accession>
<protein>
    <submittedName>
        <fullName evidence="2">Uncharacterized protein</fullName>
    </submittedName>
</protein>
<comment type="caution">
    <text evidence="2">The sequence shown here is derived from an EMBL/GenBank/DDBJ whole genome shotgun (WGS) entry which is preliminary data.</text>
</comment>
<gene>
    <name evidence="2" type="ORF">PGT21_019226</name>
</gene>
<reference evidence="2 3" key="1">
    <citation type="submission" date="2019-05" db="EMBL/GenBank/DDBJ databases">
        <title>Emergence of the Ug99 lineage of the wheat stem rust pathogen through somatic hybridization.</title>
        <authorList>
            <person name="Li F."/>
            <person name="Upadhyaya N.M."/>
            <person name="Sperschneider J."/>
            <person name="Matny O."/>
            <person name="Nguyen-Phuc H."/>
            <person name="Mago R."/>
            <person name="Raley C."/>
            <person name="Miller M.E."/>
            <person name="Silverstein K.A.T."/>
            <person name="Henningsen E."/>
            <person name="Hirsch C.D."/>
            <person name="Visser B."/>
            <person name="Pretorius Z.A."/>
            <person name="Steffenson B.J."/>
            <person name="Schwessinger B."/>
            <person name="Dodds P.N."/>
            <person name="Figueroa M."/>
        </authorList>
    </citation>
    <scope>NUCLEOTIDE SEQUENCE [LARGE SCALE GENOMIC DNA]</scope>
    <source>
        <strain evidence="2">21-0</strain>
    </source>
</reference>
<dbReference type="OrthoDB" id="10281699at2759"/>